<dbReference type="Gene3D" id="2.40.10.220">
    <property type="entry name" value="predicted glycosyltransferase like domains"/>
    <property type="match status" value="1"/>
</dbReference>
<proteinExistence type="predicted"/>
<dbReference type="GO" id="GO:0000160">
    <property type="term" value="P:phosphorelay signal transduction system"/>
    <property type="evidence" value="ECO:0007669"/>
    <property type="project" value="InterPro"/>
</dbReference>
<sequence length="245" mass="27464">MVGQNLIVVSKSPEIRDSFWDSYTLLGYEVTVCEDAIEVISDLNLLDPDHVIMDVDELARKWKIVASGLMLAQKKINIILIASAMTSEEANEALVLGASGIIIKPFLPEFHLKRAYDIIHRKLRIGGRRIYPRFYTGEIFDGAFVARPEERGRSYSFELVNVSEIGASIRSRDPKAAPEIESECVIDGAVLRVDNQEFPMSVRVVFRRGGLIGIRFQRITEGQANFKRLIHKLSLKAFGISGIKG</sequence>
<comment type="caution">
    <text evidence="2">The sequence shown here is derived from an EMBL/GenBank/DDBJ whole genome shotgun (WGS) entry which is preliminary data.</text>
</comment>
<dbReference type="SUPFAM" id="SSF52172">
    <property type="entry name" value="CheY-like"/>
    <property type="match status" value="1"/>
</dbReference>
<dbReference type="EMBL" id="LAZR01062930">
    <property type="protein sequence ID" value="KKK60514.1"/>
    <property type="molecule type" value="Genomic_DNA"/>
</dbReference>
<feature type="domain" description="Response regulatory" evidence="1">
    <location>
        <begin position="5"/>
        <end position="119"/>
    </location>
</feature>
<evidence type="ECO:0000259" key="1">
    <source>
        <dbReference type="PROSITE" id="PS50110"/>
    </source>
</evidence>
<dbReference type="InterPro" id="IPR011006">
    <property type="entry name" value="CheY-like_superfamily"/>
</dbReference>
<dbReference type="Gene3D" id="3.40.50.2300">
    <property type="match status" value="1"/>
</dbReference>
<dbReference type="PROSITE" id="PS50110">
    <property type="entry name" value="RESPONSE_REGULATORY"/>
    <property type="match status" value="1"/>
</dbReference>
<dbReference type="GO" id="GO:0035438">
    <property type="term" value="F:cyclic-di-GMP binding"/>
    <property type="evidence" value="ECO:0007669"/>
    <property type="project" value="InterPro"/>
</dbReference>
<dbReference type="Pfam" id="PF07238">
    <property type="entry name" value="PilZ"/>
    <property type="match status" value="1"/>
</dbReference>
<gene>
    <name evidence="2" type="ORF">LCGC14_3023610</name>
</gene>
<dbReference type="InterPro" id="IPR001789">
    <property type="entry name" value="Sig_transdc_resp-reg_receiver"/>
</dbReference>
<name>A0A0F8Z273_9ZZZZ</name>
<dbReference type="InterPro" id="IPR009875">
    <property type="entry name" value="PilZ_domain"/>
</dbReference>
<evidence type="ECO:0000313" key="2">
    <source>
        <dbReference type="EMBL" id="KKK60514.1"/>
    </source>
</evidence>
<accession>A0A0F8Z273</accession>
<reference evidence="2" key="1">
    <citation type="journal article" date="2015" name="Nature">
        <title>Complex archaea that bridge the gap between prokaryotes and eukaryotes.</title>
        <authorList>
            <person name="Spang A."/>
            <person name="Saw J.H."/>
            <person name="Jorgensen S.L."/>
            <person name="Zaremba-Niedzwiedzka K."/>
            <person name="Martijn J."/>
            <person name="Lind A.E."/>
            <person name="van Eijk R."/>
            <person name="Schleper C."/>
            <person name="Guy L."/>
            <person name="Ettema T.J."/>
        </authorList>
    </citation>
    <scope>NUCLEOTIDE SEQUENCE</scope>
</reference>
<feature type="non-terminal residue" evidence="2">
    <location>
        <position position="245"/>
    </location>
</feature>
<dbReference type="AlphaFoldDB" id="A0A0F8Z273"/>
<organism evidence="2">
    <name type="scientific">marine sediment metagenome</name>
    <dbReference type="NCBI Taxonomy" id="412755"/>
    <lineage>
        <taxon>unclassified sequences</taxon>
        <taxon>metagenomes</taxon>
        <taxon>ecological metagenomes</taxon>
    </lineage>
</organism>
<dbReference type="SUPFAM" id="SSF141371">
    <property type="entry name" value="PilZ domain-like"/>
    <property type="match status" value="1"/>
</dbReference>
<protein>
    <recommendedName>
        <fullName evidence="1">Response regulatory domain-containing protein</fullName>
    </recommendedName>
</protein>